<dbReference type="OrthoDB" id="2441831at2759"/>
<organism evidence="2 3">
    <name type="scientific">Entomortierella parvispora</name>
    <dbReference type="NCBI Taxonomy" id="205924"/>
    <lineage>
        <taxon>Eukaryota</taxon>
        <taxon>Fungi</taxon>
        <taxon>Fungi incertae sedis</taxon>
        <taxon>Mucoromycota</taxon>
        <taxon>Mortierellomycotina</taxon>
        <taxon>Mortierellomycetes</taxon>
        <taxon>Mortierellales</taxon>
        <taxon>Mortierellaceae</taxon>
        <taxon>Entomortierella</taxon>
    </lineage>
</organism>
<feature type="coiled-coil region" evidence="1">
    <location>
        <begin position="43"/>
        <end position="77"/>
    </location>
</feature>
<reference evidence="2" key="1">
    <citation type="submission" date="2021-11" db="EMBL/GenBank/DDBJ databases">
        <authorList>
            <person name="Herlambang A."/>
            <person name="Guo Y."/>
            <person name="Takashima Y."/>
            <person name="Nishizawa T."/>
        </authorList>
    </citation>
    <scope>NUCLEOTIDE SEQUENCE</scope>
    <source>
        <strain evidence="2">E1425</strain>
    </source>
</reference>
<keyword evidence="3" id="KW-1185">Reference proteome</keyword>
<evidence type="ECO:0000313" key="2">
    <source>
        <dbReference type="EMBL" id="GJJ76946.1"/>
    </source>
</evidence>
<proteinExistence type="predicted"/>
<evidence type="ECO:0000256" key="1">
    <source>
        <dbReference type="SAM" id="Coils"/>
    </source>
</evidence>
<dbReference type="EMBL" id="BQFW01000013">
    <property type="protein sequence ID" value="GJJ76946.1"/>
    <property type="molecule type" value="Genomic_DNA"/>
</dbReference>
<keyword evidence="1" id="KW-0175">Coiled coil</keyword>
<sequence>MTSFIYNFFTSSEKENATALRATLQEHGCRLKTQGEETDRLYKAQLVSLEETYKAHLKQLEQEYKLAKQHARDEMHRTHMRAVQQEMDLIMESEPYIRSDPKTKSKLEGLKAIMNFFSDVFLALPTAAPAYTESVEGSGEVPSVAAAVAANGEMVEERQTYPDEKSTAILISP</sequence>
<dbReference type="AlphaFoldDB" id="A0A9P3LZX1"/>
<gene>
    <name evidence="2" type="ORF">EMPS_09305</name>
</gene>
<comment type="caution">
    <text evidence="2">The sequence shown here is derived from an EMBL/GenBank/DDBJ whole genome shotgun (WGS) entry which is preliminary data.</text>
</comment>
<evidence type="ECO:0000313" key="3">
    <source>
        <dbReference type="Proteomes" id="UP000827284"/>
    </source>
</evidence>
<dbReference type="Proteomes" id="UP000827284">
    <property type="component" value="Unassembled WGS sequence"/>
</dbReference>
<reference evidence="2" key="2">
    <citation type="journal article" date="2022" name="Microbiol. Resour. Announc.">
        <title>Whole-Genome Sequence of Entomortierella parvispora E1425, a Mucoromycotan Fungus Associated with Burkholderiaceae-Related Endosymbiotic Bacteria.</title>
        <authorList>
            <person name="Herlambang A."/>
            <person name="Guo Y."/>
            <person name="Takashima Y."/>
            <person name="Narisawa K."/>
            <person name="Ohta H."/>
            <person name="Nishizawa T."/>
        </authorList>
    </citation>
    <scope>NUCLEOTIDE SEQUENCE</scope>
    <source>
        <strain evidence="2">E1425</strain>
    </source>
</reference>
<accession>A0A9P3LZX1</accession>
<name>A0A9P3LZX1_9FUNG</name>
<protein>
    <submittedName>
        <fullName evidence="2">Uncharacterized protein</fullName>
    </submittedName>
</protein>